<feature type="compositionally biased region" description="Low complexity" evidence="2">
    <location>
        <begin position="95"/>
        <end position="104"/>
    </location>
</feature>
<accession>K8EFZ8</accession>
<feature type="region of interest" description="Disordered" evidence="2">
    <location>
        <begin position="452"/>
        <end position="471"/>
    </location>
</feature>
<evidence type="ECO:0000256" key="2">
    <source>
        <dbReference type="SAM" id="MobiDB-lite"/>
    </source>
</evidence>
<gene>
    <name evidence="3" type="ORF">Bathy05g04680</name>
</gene>
<dbReference type="GeneID" id="19015971"/>
<keyword evidence="4" id="KW-1185">Reference proteome</keyword>
<feature type="compositionally biased region" description="Low complexity" evidence="2">
    <location>
        <begin position="460"/>
        <end position="469"/>
    </location>
</feature>
<evidence type="ECO:0000313" key="4">
    <source>
        <dbReference type="Proteomes" id="UP000198341"/>
    </source>
</evidence>
<dbReference type="STRING" id="41875.K8EFZ8"/>
<dbReference type="KEGG" id="bpg:Bathy05g04680"/>
<proteinExistence type="predicted"/>
<keyword evidence="1" id="KW-0175">Coiled coil</keyword>
<feature type="compositionally biased region" description="Basic and acidic residues" evidence="2">
    <location>
        <begin position="259"/>
        <end position="276"/>
    </location>
</feature>
<dbReference type="RefSeq" id="XP_007513336.1">
    <property type="nucleotide sequence ID" value="XM_007513274.1"/>
</dbReference>
<feature type="compositionally biased region" description="Polar residues" evidence="2">
    <location>
        <begin position="83"/>
        <end position="94"/>
    </location>
</feature>
<organism evidence="3 4">
    <name type="scientific">Bathycoccus prasinos</name>
    <dbReference type="NCBI Taxonomy" id="41875"/>
    <lineage>
        <taxon>Eukaryota</taxon>
        <taxon>Viridiplantae</taxon>
        <taxon>Chlorophyta</taxon>
        <taxon>Mamiellophyceae</taxon>
        <taxon>Mamiellales</taxon>
        <taxon>Bathycoccaceae</taxon>
        <taxon>Bathycoccus</taxon>
    </lineage>
</organism>
<dbReference type="AlphaFoldDB" id="K8EFZ8"/>
<sequence>MGTNTTPEFGFGQDDDDDDDDDDVWANVDASNFDSIIEQAEKASRQRGGGTGTSGGNATTTTQQTVNNNNNNVNNNLVNITQSQQQQRQMGDVSQQQQKQQQQKNNTNNLEVTDAHFLQSRLHELERRDKDKDGMLSLLRSRVEQYEKENAKLKREAKDTTAGGGQSGRIAIAHGHQQQSEVAIATTSYANTSAAHHVAAAEIREMRKEVEKLRNLLGFKDEELQEAQEREENARRRSRREKQELMNEIYGLREQVKKRENEFEEQKLQKKKRSEDETGTVTGNEAKRRKQDVEGGGGGLSVSDAIKRFDNNNVHQKQHSLSVAANAATGATNRQAQQQQQQIKNMDTTKTIASVPKAMTTTTTTTTTTCKEVSDWRPILPKAPKGLFDQASMAASALYHYHGNATNNNNADNQRGTSSKKFAFFLDSFAKRDALVFLGFHTQAVEKGATLASLRKKKNSSSSHTNSKKVGSGLRNIEEGWEYHSVAIGRALASVFLDDEDQGDDNSYVDGTPKNSGYRIDSINEVFSNANFLITLLEALKSVAAFDGDKDLNPPRNEFADDNARDELAASAARLLLILLKNDQTCCRRVIEARRRNLLRNLSTSQPPPRGGATEDDEAEDSVEEDDMMITDKATVAASIMTNVRGNEKRKILRRRINGSEFDVASACAGSFAGGSLLPHPLSTTGRVFVHTKEQVPTEDYITAPSKGASKSKKSDASSSAPSRSATAVVDEKFDAVAIVVDCLRRCVGARAWEATSPLLGALTWLTSFAASEFTNGRDVVGSRVLPASDLVMTMVASRRAVPTTNLKTGEDEIPQSGVISAPKQSQITTSCWLNYCLKASSPQDTRMACLSLIRTLSTCKSFQDALNEYAVLSDVVSVLRNEIPSTSTNIMDIATTQDQNATYINYTCSRSRELVDLSLRVLAAFAHLDWKGWPRVVRKENVLAAAANTALWEMAVQKAKIKTRKTPSSKVAPVSGINARVLRYALIMIAHILSITETQESAMRMLAENANLSRMMARCARGASELGPTEVKIGAFVMKCVEKAARTHYY</sequence>
<evidence type="ECO:0000313" key="3">
    <source>
        <dbReference type="EMBL" id="CCO16894.1"/>
    </source>
</evidence>
<dbReference type="EMBL" id="FO082274">
    <property type="protein sequence ID" value="CCO16894.1"/>
    <property type="molecule type" value="Genomic_DNA"/>
</dbReference>
<feature type="coiled-coil region" evidence="1">
    <location>
        <begin position="136"/>
        <end position="163"/>
    </location>
</feature>
<feature type="compositionally biased region" description="Acidic residues" evidence="2">
    <location>
        <begin position="614"/>
        <end position="627"/>
    </location>
</feature>
<feature type="region of interest" description="Disordered" evidence="2">
    <location>
        <begin position="601"/>
        <end position="627"/>
    </location>
</feature>
<feature type="region of interest" description="Disordered" evidence="2">
    <location>
        <begin position="699"/>
        <end position="725"/>
    </location>
</feature>
<name>K8EFZ8_9CHLO</name>
<evidence type="ECO:0000256" key="1">
    <source>
        <dbReference type="SAM" id="Coils"/>
    </source>
</evidence>
<dbReference type="Proteomes" id="UP000198341">
    <property type="component" value="Chromosome 5"/>
</dbReference>
<feature type="compositionally biased region" description="Acidic residues" evidence="2">
    <location>
        <begin position="13"/>
        <end position="24"/>
    </location>
</feature>
<feature type="region of interest" description="Disordered" evidence="2">
    <location>
        <begin position="1"/>
        <end position="112"/>
    </location>
</feature>
<feature type="compositionally biased region" description="Low complexity" evidence="2">
    <location>
        <begin position="56"/>
        <end position="82"/>
    </location>
</feature>
<protein>
    <submittedName>
        <fullName evidence="3">Uncharacterized protein</fullName>
    </submittedName>
</protein>
<feature type="region of interest" description="Disordered" evidence="2">
    <location>
        <begin position="259"/>
        <end position="304"/>
    </location>
</feature>
<reference evidence="3 4" key="1">
    <citation type="submission" date="2011-10" db="EMBL/GenBank/DDBJ databases">
        <authorList>
            <person name="Genoscope - CEA"/>
        </authorList>
    </citation>
    <scope>NUCLEOTIDE SEQUENCE [LARGE SCALE GENOMIC DNA]</scope>
    <source>
        <strain evidence="3 4">RCC 1105</strain>
    </source>
</reference>